<sequence length="217" mass="25600">MIFTIGHTIQSLDDFYDMLQHYDVNCIIDVRSMPFSQHAPQFNKESLCIYLKGKNVLYAHFGKEFGARRDDCLQYVHNGNENFMQVNFELGVKTDNFKAGINRLDKALSQGRTIALMCTEANPLDCHRFSFISRYLYDNKYDIMHIMRNKETHEIQLKTHKELESRMINEYVRKGKLSGEGDLFSESNDEKKLRDEAYRIKNREIGYKPMMEEKIID</sequence>
<dbReference type="AlphaFoldDB" id="A0AAW5TSD7"/>
<reference evidence="1" key="1">
    <citation type="submission" date="2022-11" db="EMBL/GenBank/DDBJ databases">
        <title>Genomic repertoires linked with pathogenic potency of arthritogenic Prevotella copri isolated from the gut of rheumatoid arthritis patients.</title>
        <authorList>
            <person name="Nii T."/>
            <person name="Maeda Y."/>
            <person name="Motooka D."/>
            <person name="Naito M."/>
            <person name="Matsumoto Y."/>
            <person name="Ogawa T."/>
            <person name="Oguro-Igashira E."/>
            <person name="Kishikawa T."/>
            <person name="Yamashita M."/>
            <person name="Koizumi S."/>
            <person name="Kurakawa T."/>
            <person name="Okumura R."/>
            <person name="Kayama H."/>
            <person name="Murakami M."/>
            <person name="Sakaguchi T."/>
            <person name="Das B."/>
            <person name="Nakamura S."/>
            <person name="Okada Y."/>
            <person name="Kumanogoh A."/>
            <person name="Takeda K."/>
        </authorList>
    </citation>
    <scope>NUCLEOTIDE SEQUENCE</scope>
    <source>
        <strain evidence="1">N016-13</strain>
    </source>
</reference>
<accession>A0AAW5TSD7</accession>
<dbReference type="Proteomes" id="UP001209074">
    <property type="component" value="Unassembled WGS sequence"/>
</dbReference>
<dbReference type="RefSeq" id="WP_264960140.1">
    <property type="nucleotide sequence ID" value="NZ_JAPDUQ010000003.1"/>
</dbReference>
<proteinExistence type="predicted"/>
<dbReference type="Pfam" id="PF04343">
    <property type="entry name" value="DUF488"/>
    <property type="match status" value="1"/>
</dbReference>
<dbReference type="PANTHER" id="PTHR39337">
    <property type="entry name" value="BLR5642 PROTEIN"/>
    <property type="match status" value="1"/>
</dbReference>
<evidence type="ECO:0000313" key="1">
    <source>
        <dbReference type="EMBL" id="MCW4093989.1"/>
    </source>
</evidence>
<gene>
    <name evidence="1" type="ORF">ONT05_10595</name>
</gene>
<dbReference type="PANTHER" id="PTHR39337:SF1">
    <property type="entry name" value="BLR5642 PROTEIN"/>
    <property type="match status" value="1"/>
</dbReference>
<protein>
    <submittedName>
        <fullName evidence="1">DUF488 domain-containing protein</fullName>
    </submittedName>
</protein>
<dbReference type="EMBL" id="JAPDUS010000018">
    <property type="protein sequence ID" value="MCW4093989.1"/>
    <property type="molecule type" value="Genomic_DNA"/>
</dbReference>
<dbReference type="InterPro" id="IPR007438">
    <property type="entry name" value="DUF488"/>
</dbReference>
<name>A0AAW5TSD7_9BACT</name>
<evidence type="ECO:0000313" key="2">
    <source>
        <dbReference type="Proteomes" id="UP001209074"/>
    </source>
</evidence>
<organism evidence="1 2">
    <name type="scientific">Segatella copri</name>
    <dbReference type="NCBI Taxonomy" id="165179"/>
    <lineage>
        <taxon>Bacteria</taxon>
        <taxon>Pseudomonadati</taxon>
        <taxon>Bacteroidota</taxon>
        <taxon>Bacteroidia</taxon>
        <taxon>Bacteroidales</taxon>
        <taxon>Prevotellaceae</taxon>
        <taxon>Segatella</taxon>
    </lineage>
</organism>
<comment type="caution">
    <text evidence="1">The sequence shown here is derived from an EMBL/GenBank/DDBJ whole genome shotgun (WGS) entry which is preliminary data.</text>
</comment>